<dbReference type="CTD" id="9823540"/>
<feature type="region of interest" description="Disordered" evidence="1">
    <location>
        <begin position="1"/>
        <end position="35"/>
    </location>
</feature>
<evidence type="ECO:0000256" key="1">
    <source>
        <dbReference type="SAM" id="MobiDB-lite"/>
    </source>
</evidence>
<name>A0A6A5FUM1_CAERE</name>
<reference evidence="2 3" key="1">
    <citation type="submission" date="2019-12" db="EMBL/GenBank/DDBJ databases">
        <title>Chromosome-level assembly of the Caenorhabditis remanei genome.</title>
        <authorList>
            <person name="Teterina A.A."/>
            <person name="Willis J.H."/>
            <person name="Phillips P.C."/>
        </authorList>
    </citation>
    <scope>NUCLEOTIDE SEQUENCE [LARGE SCALE GENOMIC DNA]</scope>
    <source>
        <strain evidence="2 3">PX506</strain>
        <tissue evidence="2">Whole organism</tissue>
    </source>
</reference>
<evidence type="ECO:0000313" key="3">
    <source>
        <dbReference type="Proteomes" id="UP000483820"/>
    </source>
</evidence>
<accession>A0A6A5FUM1</accession>
<dbReference type="EMBL" id="WUAV01000006">
    <property type="protein sequence ID" value="KAF1746262.1"/>
    <property type="molecule type" value="Genomic_DNA"/>
</dbReference>
<dbReference type="Proteomes" id="UP000483820">
    <property type="component" value="Chromosome X"/>
</dbReference>
<organism evidence="2 3">
    <name type="scientific">Caenorhabditis remanei</name>
    <name type="common">Caenorhabditis vulgaris</name>
    <dbReference type="NCBI Taxonomy" id="31234"/>
    <lineage>
        <taxon>Eukaryota</taxon>
        <taxon>Metazoa</taxon>
        <taxon>Ecdysozoa</taxon>
        <taxon>Nematoda</taxon>
        <taxon>Chromadorea</taxon>
        <taxon>Rhabditida</taxon>
        <taxon>Rhabditina</taxon>
        <taxon>Rhabditomorpha</taxon>
        <taxon>Rhabditoidea</taxon>
        <taxon>Rhabditidae</taxon>
        <taxon>Peloderinae</taxon>
        <taxon>Caenorhabditis</taxon>
    </lineage>
</organism>
<comment type="caution">
    <text evidence="2">The sequence shown here is derived from an EMBL/GenBank/DDBJ whole genome shotgun (WGS) entry which is preliminary data.</text>
</comment>
<proteinExistence type="predicted"/>
<dbReference type="KEGG" id="crq:GCK72_022715"/>
<evidence type="ECO:0000313" key="2">
    <source>
        <dbReference type="EMBL" id="KAF1746262.1"/>
    </source>
</evidence>
<feature type="compositionally biased region" description="Low complexity" evidence="1">
    <location>
        <begin position="14"/>
        <end position="23"/>
    </location>
</feature>
<dbReference type="GeneID" id="9823540"/>
<protein>
    <submittedName>
        <fullName evidence="2">Uncharacterized protein</fullName>
    </submittedName>
</protein>
<sequence length="132" mass="14322">MEASSHVSHRAFLPPESSEVSPPLKTETVSPESTYCRFPSIESMLSSTTQSSYNAPTTTTPPGNFSVAQVIMNNENPNRQMQIHPMNEMPWFPMDIHQGIGHGMMPAMSPVTPAGIASQMSLTPNGNFSPMA</sequence>
<dbReference type="AlphaFoldDB" id="A0A6A5FUM1"/>
<gene>
    <name evidence="2" type="ORF">GCK72_022715</name>
</gene>
<dbReference type="RefSeq" id="XP_003090698.2">
    <property type="nucleotide sequence ID" value="XM_003090650.2"/>
</dbReference>